<evidence type="ECO:0000313" key="4">
    <source>
        <dbReference type="Proteomes" id="UP000617628"/>
    </source>
</evidence>
<evidence type="ECO:0000256" key="1">
    <source>
        <dbReference type="SAM" id="Coils"/>
    </source>
</evidence>
<feature type="chain" id="PRO_5038060478" evidence="2">
    <location>
        <begin position="25"/>
        <end position="261"/>
    </location>
</feature>
<accession>A0A934RS69</accession>
<dbReference type="RefSeq" id="WP_200353646.1">
    <property type="nucleotide sequence ID" value="NZ_JAENIL010000002.1"/>
</dbReference>
<keyword evidence="1" id="KW-0175">Coiled coil</keyword>
<protein>
    <submittedName>
        <fullName evidence="3">DUF3450 domain-containing protein</fullName>
    </submittedName>
</protein>
<evidence type="ECO:0000313" key="3">
    <source>
        <dbReference type="EMBL" id="MBK1875428.1"/>
    </source>
</evidence>
<dbReference type="AlphaFoldDB" id="A0A934RS69"/>
<feature type="coiled-coil region" evidence="1">
    <location>
        <begin position="75"/>
        <end position="109"/>
    </location>
</feature>
<organism evidence="3 4">
    <name type="scientific">Pelagicoccus mobilis</name>
    <dbReference type="NCBI Taxonomy" id="415221"/>
    <lineage>
        <taxon>Bacteria</taxon>
        <taxon>Pseudomonadati</taxon>
        <taxon>Verrucomicrobiota</taxon>
        <taxon>Opitutia</taxon>
        <taxon>Puniceicoccales</taxon>
        <taxon>Pelagicoccaceae</taxon>
        <taxon>Pelagicoccus</taxon>
    </lineage>
</organism>
<dbReference type="Proteomes" id="UP000617628">
    <property type="component" value="Unassembled WGS sequence"/>
</dbReference>
<reference evidence="3" key="1">
    <citation type="submission" date="2021-01" db="EMBL/GenBank/DDBJ databases">
        <title>Modified the classification status of verrucomicrobia.</title>
        <authorList>
            <person name="Feng X."/>
        </authorList>
    </citation>
    <scope>NUCLEOTIDE SEQUENCE</scope>
    <source>
        <strain evidence="3">KCTC 13126</strain>
    </source>
</reference>
<dbReference type="PIRSF" id="PIRSF028069">
    <property type="entry name" value="UCP028069"/>
    <property type="match status" value="1"/>
</dbReference>
<dbReference type="EMBL" id="JAENIL010000002">
    <property type="protein sequence ID" value="MBK1875428.1"/>
    <property type="molecule type" value="Genomic_DNA"/>
</dbReference>
<evidence type="ECO:0000256" key="2">
    <source>
        <dbReference type="SAM" id="SignalP"/>
    </source>
</evidence>
<dbReference type="Pfam" id="PF11932">
    <property type="entry name" value="DUF3450"/>
    <property type="match status" value="1"/>
</dbReference>
<keyword evidence="2" id="KW-0732">Signal</keyword>
<feature type="signal peptide" evidence="2">
    <location>
        <begin position="1"/>
        <end position="24"/>
    </location>
</feature>
<name>A0A934RS69_9BACT</name>
<keyword evidence="4" id="KW-1185">Reference proteome</keyword>
<proteinExistence type="predicted"/>
<dbReference type="InterPro" id="IPR016866">
    <property type="entry name" value="UCP028069"/>
</dbReference>
<comment type="caution">
    <text evidence="3">The sequence shown here is derived from an EMBL/GenBank/DDBJ whole genome shotgun (WGS) entry which is preliminary data.</text>
</comment>
<sequence length="261" mass="29499">MTTSRRFRVAATLLLLGATSAAYSQSDDTAKTLRDSVSLQESTNRASNASQTVVDQYSEKTRTLLDEYRLALREIENLEIYNAQMQKVVDSQQEEMDSLTVQLDHLEDTKRGIVPLMQKMIAKLDAFVKADAPFLPEERAARIANLASMMDSSQFTDSEKYRRILEAYQIEMDYGRNIEVYQGELALNGTSRTVDFLRFGRIGLYYQTLDKAETGLWNPATRQWEILDNGYNSSIDKAMAIARKQAAPALTRLPISAAEEL</sequence>
<gene>
    <name evidence="3" type="ORF">JIN87_01040</name>
</gene>